<dbReference type="SUPFAM" id="SSF52777">
    <property type="entry name" value="CoA-dependent acyltransferases"/>
    <property type="match status" value="4"/>
</dbReference>
<evidence type="ECO:0000256" key="4">
    <source>
        <dbReference type="SAM" id="MobiDB-lite"/>
    </source>
</evidence>
<dbReference type="CDD" id="cd05930">
    <property type="entry name" value="A_NRPS"/>
    <property type="match status" value="3"/>
</dbReference>
<proteinExistence type="predicted"/>
<dbReference type="InterPro" id="IPR036736">
    <property type="entry name" value="ACP-like_sf"/>
</dbReference>
<evidence type="ECO:0000256" key="3">
    <source>
        <dbReference type="ARBA" id="ARBA00022553"/>
    </source>
</evidence>
<dbReference type="InterPro" id="IPR010071">
    <property type="entry name" value="AA_adenyl_dom"/>
</dbReference>
<dbReference type="Gene3D" id="3.30.559.10">
    <property type="entry name" value="Chloramphenicol acetyltransferase-like domain"/>
    <property type="match status" value="2"/>
</dbReference>
<dbReference type="PANTHER" id="PTHR45527">
    <property type="entry name" value="NONRIBOSOMAL PEPTIDE SYNTHETASE"/>
    <property type="match status" value="1"/>
</dbReference>
<comment type="caution">
    <text evidence="6">The sequence shown here is derived from an EMBL/GenBank/DDBJ whole genome shotgun (WGS) entry which is preliminary data.</text>
</comment>
<dbReference type="Pfam" id="PF13193">
    <property type="entry name" value="AMP-binding_C"/>
    <property type="match status" value="3"/>
</dbReference>
<dbReference type="InterPro" id="IPR001242">
    <property type="entry name" value="Condensation_dom"/>
</dbReference>
<dbReference type="InterPro" id="IPR020845">
    <property type="entry name" value="AMP-binding_CS"/>
</dbReference>
<dbReference type="InterPro" id="IPR000873">
    <property type="entry name" value="AMP-dep_synth/lig_dom"/>
</dbReference>
<dbReference type="SUPFAM" id="SSF56801">
    <property type="entry name" value="Acetyl-CoA synthetase-like"/>
    <property type="match status" value="3"/>
</dbReference>
<evidence type="ECO:0000256" key="1">
    <source>
        <dbReference type="ARBA" id="ARBA00001957"/>
    </source>
</evidence>
<dbReference type="PROSITE" id="PS00455">
    <property type="entry name" value="AMP_BINDING"/>
    <property type="match status" value="2"/>
</dbReference>
<keyword evidence="2" id="KW-0596">Phosphopantetheine</keyword>
<sequence>MSTLSGAAERHAGPVPPVHELFAERAALVPDAPAVRGDGAGFTYRRLDESANRLAHRLRERGAGPGRRVAVRLPRTPDLVVCLLAVLKTGAAYVPLDPAHPESRAEWAVRETGAVLLVTTAGGYRPDATETLEMDDPVERERVAALAPTAPPVSVDPADLAYVVYTSGSTGRPKGVMVPHEGLSRYSLWAARTLGAERGAPLHTSVAFDLALTGLYPVLVEGGAVTVVDGEGVEPLVRTLGDRTHGLVKLTPSHLDALAATGAAAESMAHSLVVGGERLLGEQLDPWRRAAPDTVVVNSYGPSETTVACCAHTVRAGDLPDGPVPIGRPIAGAVLHVLDAALEPVADGEPGELYVAGPGVARGYVGAPALTGERFLPDPQGPPGARMYRTGDVVRRLPQGELEFLHRIDDQVKIDGYRIEPGEVEALVREHPAVRAAAVAAVTVDGRTELAVHAVPKAGGIDPRELRAHLAERLPGAAVPVLWSVVPELPLLPNGKLDRAALPRAQRLGRGTEPPRGPLEERVAALWREVLGLDSVGRDDDFVELGGRSLPAARVAGGLARETGVRISAGDVLSAGTVAALADLVEGAEPDRSASVPAPAPGSGPAPLSATQRRLWFLDRLHPGGTEYLVPVVLRLRGELDPGALSHALTRLVARHEVLRTRYRTDPAGDPVQVVDPPFPVEAVVEDAEPDAVVEEELSRPVDLAAGPVLRARLVRVDAREHVLVLVVHHIATDGWSTGLITEELADHLAGNTDRAGVPAPAAVTYRDYAHWQREHLQGAGAEDDLEYWRNRLSGLEVAELHTDRPRTRTRDTRGATHRFTIPARLAERLRALAVGRRTTPFMAYLAGWYALTFRRTGRTDLAVGVPVSGRTAPGTEDLVGFLANTAVMRTDVSGDPEFTGILDRVRETAVNAYAHEGVPFDRVVEAVAPERDITRNPLFQVMFVFQEGGKERFALPGLDIEREDVEGEAARFDLTVEFTPAADGSVRGRLTYAAALFDHTTVRTMADHYLRILEHAVRSPETSLERLAVLAPEERRALLDSARGPYRERPGPGLPELVADQAARTPDAVAVEGAGGTLTFAGLDRAADRCARVLRRRGVVRGDVVGVCLHRCPDLVTTLLAILRAGAAYLPLDPDHPAGRLAHAVQDAAVRLVVTDAEGAGALPPDVPLLRLDQDSDGPGDAVAAPVPTDPEALAYVVYTSGSTGRPKGVAVPHRGILNRVLWAVERFGLGPGDRVLQKTAVTFDAMAWEVLAPLVCGGTVVLAEPGAERDPAAVVAALRDGRITVLQGVPSFLRLVAEERGFDQCPDLRLVFSAGEPLTTGLARRLAERSGAGVVNTYGPTECSIDATYHRYGGDPGPAVPIGCALDNTRAMVLGPGAEPVPAGVPGELYVAGEGLARGYLGRPRLTAERFVPDPHGPAGTRMYRTGDLVRLRADGELEFLGRVDDQVKVRGVRIEPGEVEAVLQACPAVAAAAVAARPGPDGQRRLVAYVVPVDGEASEAGLRGWVAERLPGPWSPSVYVSMPRLPVTASGKVDRAALPIRGGSLARAARVAPRTELEQVIADEWCRVLERDDVGVEDDFFALGGHSLLVTRVAGALTDLLEVRVPVRAVFEDRTVAALASRLDGLAEGTGRPGEPGTREEGGPEPAGPLPLSFAQLRMWFLDELDPGSTEYNVTWGLAIRGPLDRTALESALSDVVERHPVLRTHYPTGPDGSPVQAVEPADGLRLPMTELGGRDLGEAVRDLADRPFDLATRAPFAPYLLRSSGQEHALVVVLHHIACDARSEEVLAQDLGTAYAARVRGEAPRFEPLPTTYAAHTVRERRAADADEFRHDLDYWREKLAGVRPLELLTDRPRPRVRDTSGAVVDFRIPVETASAVTAVGREGGATAFMAFLGLFALLMSRYTRDTDVAVGTPVSGRDGRVTDDLVGLFVNTLVMRVDTASPHSFRDLVRGVRAAALDAYDHAGLAFERLVEELAPERDQARNPLFDVMFELRESAAADESALPGLQVRRIGAERTTAKFDLTLSLVAEPDGSYRARFEYATALFDAATVRGMARHFVRLAESAAEDPESGVRELDMLTAAERHRVLTEWSGRDASFPDTCVHEAFLAQARATPDTIAMDWGTGRLTYAELSRRSAAVAEVLRSVGVGRESPVAVYLERSAEAVVVLLAVLRAGGTYVPLDVGQPVDRTAFMVADLAAPVVVTGPDLAVRLQGLPTTVVTVDGGDVQAGGAGSGAAVEPAGARFGPDQLAYAIYTSGSTGRPKGVMIDHHAYAHHCRAIAAAYDIRAGDRVILLSALTFDVSMDQIAAPLLVGATVVVAPPGFTPPERLPDLLGGCGVTHMEITPAYYREMMNHVARADPRLAGLRLIVVSSDVVTADDARLWSEAALPGRFLPTYGPTEATVTCMAFPLSGVPGALGRSEAALPLGVPVPGTRVYVVDESFRPVPAGVPGELCLGGERLARGYLARPATTAERFVPDPFGGAPGGRLYRTGDLVRYRDDGVVEFLGRIDTQVKIRGFRIELGEIEAALAAHPSVRAAAVTAPVVGGERRLVGHVVPQAGAERDVADLRAFLLGRLPDYMVPGLWRRLDELPLTSSKKVDRRSLPVPDPDELQSDTAYVAPRDEVEEAVADVWAQVLDRPRVGVEDDFFLLGGHSILATRIMVRLRDLTGLDIPLRLFFDATTVASQAAALERLADAAAADDPPVHEPSR</sequence>
<dbReference type="CDD" id="cd19531">
    <property type="entry name" value="LCL_NRPS-like"/>
    <property type="match status" value="2"/>
</dbReference>
<feature type="domain" description="Carrier" evidence="5">
    <location>
        <begin position="514"/>
        <end position="589"/>
    </location>
</feature>
<evidence type="ECO:0000313" key="7">
    <source>
        <dbReference type="Proteomes" id="UP000598217"/>
    </source>
</evidence>
<dbReference type="InterPro" id="IPR042099">
    <property type="entry name" value="ANL_N_sf"/>
</dbReference>
<dbReference type="PANTHER" id="PTHR45527:SF1">
    <property type="entry name" value="FATTY ACID SYNTHASE"/>
    <property type="match status" value="1"/>
</dbReference>
<dbReference type="InterPro" id="IPR023213">
    <property type="entry name" value="CAT-like_dom_sf"/>
</dbReference>
<evidence type="ECO:0000313" key="6">
    <source>
        <dbReference type="EMBL" id="MBE1455949.1"/>
    </source>
</evidence>
<protein>
    <submittedName>
        <fullName evidence="6">Amino acid adenylation domain-containing protein</fullName>
    </submittedName>
</protein>
<dbReference type="SUPFAM" id="SSF47336">
    <property type="entry name" value="ACP-like"/>
    <property type="match status" value="3"/>
</dbReference>
<dbReference type="NCBIfam" id="NF003417">
    <property type="entry name" value="PRK04813.1"/>
    <property type="match status" value="3"/>
</dbReference>
<feature type="domain" description="Carrier" evidence="5">
    <location>
        <begin position="2625"/>
        <end position="2700"/>
    </location>
</feature>
<dbReference type="Pfam" id="PF00668">
    <property type="entry name" value="Condensation"/>
    <property type="match status" value="2"/>
</dbReference>
<dbReference type="PROSITE" id="PS00012">
    <property type="entry name" value="PHOSPHOPANTETHEINE"/>
    <property type="match status" value="1"/>
</dbReference>
<dbReference type="InterPro" id="IPR020806">
    <property type="entry name" value="PKS_PP-bd"/>
</dbReference>
<dbReference type="InterPro" id="IPR025110">
    <property type="entry name" value="AMP-bd_C"/>
</dbReference>
<organism evidence="6 7">
    <name type="scientific">Nocardiopsis terrae</name>
    <dbReference type="NCBI Taxonomy" id="372655"/>
    <lineage>
        <taxon>Bacteria</taxon>
        <taxon>Bacillati</taxon>
        <taxon>Actinomycetota</taxon>
        <taxon>Actinomycetes</taxon>
        <taxon>Streptosporangiales</taxon>
        <taxon>Nocardiopsidaceae</taxon>
        <taxon>Nocardiopsis</taxon>
    </lineage>
</organism>
<dbReference type="InterPro" id="IPR009081">
    <property type="entry name" value="PP-bd_ACP"/>
</dbReference>
<feature type="region of interest" description="Disordered" evidence="4">
    <location>
        <begin position="1628"/>
        <end position="1651"/>
    </location>
</feature>
<dbReference type="Proteomes" id="UP000598217">
    <property type="component" value="Unassembled WGS sequence"/>
</dbReference>
<accession>A0ABR9HA89</accession>
<dbReference type="PROSITE" id="PS50075">
    <property type="entry name" value="CARRIER"/>
    <property type="match status" value="3"/>
</dbReference>
<dbReference type="InterPro" id="IPR006162">
    <property type="entry name" value="Ppantetheine_attach_site"/>
</dbReference>
<name>A0ABR9HA89_9ACTN</name>
<dbReference type="NCBIfam" id="TIGR01733">
    <property type="entry name" value="AA-adenyl-dom"/>
    <property type="match status" value="3"/>
</dbReference>
<dbReference type="Gene3D" id="3.40.50.12780">
    <property type="entry name" value="N-terminal domain of ligase-like"/>
    <property type="match status" value="1"/>
</dbReference>
<feature type="domain" description="Carrier" evidence="5">
    <location>
        <begin position="1555"/>
        <end position="1630"/>
    </location>
</feature>
<dbReference type="Gene3D" id="3.30.300.30">
    <property type="match status" value="3"/>
</dbReference>
<feature type="compositionally biased region" description="Low complexity" evidence="4">
    <location>
        <begin position="1630"/>
        <end position="1639"/>
    </location>
</feature>
<gene>
    <name evidence="6" type="ORF">H4W79_000163</name>
</gene>
<dbReference type="Gene3D" id="3.30.559.30">
    <property type="entry name" value="Nonribosomal peptide synthetase, condensation domain"/>
    <property type="match status" value="2"/>
</dbReference>
<dbReference type="Gene3D" id="2.30.38.10">
    <property type="entry name" value="Luciferase, Domain 3"/>
    <property type="match status" value="2"/>
</dbReference>
<dbReference type="SMART" id="SM00823">
    <property type="entry name" value="PKS_PP"/>
    <property type="match status" value="3"/>
</dbReference>
<dbReference type="Gene3D" id="1.10.1200.10">
    <property type="entry name" value="ACP-like"/>
    <property type="match status" value="3"/>
</dbReference>
<comment type="cofactor">
    <cofactor evidence="1">
        <name>pantetheine 4'-phosphate</name>
        <dbReference type="ChEBI" id="CHEBI:47942"/>
    </cofactor>
</comment>
<evidence type="ECO:0000259" key="5">
    <source>
        <dbReference type="PROSITE" id="PS50075"/>
    </source>
</evidence>
<dbReference type="Pfam" id="PF00501">
    <property type="entry name" value="AMP-binding"/>
    <property type="match status" value="3"/>
</dbReference>
<dbReference type="Pfam" id="PF00550">
    <property type="entry name" value="PP-binding"/>
    <property type="match status" value="3"/>
</dbReference>
<keyword evidence="7" id="KW-1185">Reference proteome</keyword>
<reference evidence="6 7" key="1">
    <citation type="submission" date="2020-10" db="EMBL/GenBank/DDBJ databases">
        <title>Sequencing the genomes of 1000 actinobacteria strains.</title>
        <authorList>
            <person name="Klenk H.-P."/>
        </authorList>
    </citation>
    <scope>NUCLEOTIDE SEQUENCE [LARGE SCALE GENOMIC DNA]</scope>
    <source>
        <strain evidence="6 7">DSM 45157</strain>
    </source>
</reference>
<evidence type="ECO:0000256" key="2">
    <source>
        <dbReference type="ARBA" id="ARBA00022450"/>
    </source>
</evidence>
<dbReference type="RefSeq" id="WP_191275624.1">
    <property type="nucleotide sequence ID" value="NZ_BMXJ01000009.1"/>
</dbReference>
<dbReference type="Gene3D" id="3.40.50.980">
    <property type="match status" value="4"/>
</dbReference>
<keyword evidence="3" id="KW-0597">Phosphoprotein</keyword>
<dbReference type="EMBL" id="JADBDY010000001">
    <property type="protein sequence ID" value="MBE1455949.1"/>
    <property type="molecule type" value="Genomic_DNA"/>
</dbReference>
<dbReference type="InterPro" id="IPR045851">
    <property type="entry name" value="AMP-bd_C_sf"/>
</dbReference>